<dbReference type="EMBL" id="CM047586">
    <property type="protein sequence ID" value="KAI9909057.1"/>
    <property type="molecule type" value="Genomic_DNA"/>
</dbReference>
<name>A0ACC0VS78_9STRA</name>
<proteinExistence type="predicted"/>
<accession>A0ACC0VS78</accession>
<organism evidence="1 2">
    <name type="scientific">Peronosclerospora sorghi</name>
    <dbReference type="NCBI Taxonomy" id="230839"/>
    <lineage>
        <taxon>Eukaryota</taxon>
        <taxon>Sar</taxon>
        <taxon>Stramenopiles</taxon>
        <taxon>Oomycota</taxon>
        <taxon>Peronosporomycetes</taxon>
        <taxon>Peronosporales</taxon>
        <taxon>Peronosporaceae</taxon>
        <taxon>Peronosclerospora</taxon>
    </lineage>
</organism>
<sequence>MTTSIVPLLALSLGTSWLVLVATARLSVTVTHVPLVPLTFLSLVPVLVSLAIVGDGVRARLFAQWWTKTFVSPRAAAPSPAQALAAARVELGKALTDPWPSPRRVPRPPPAERVVSSGRSLYDQVHGRMHDHVFRPDALVYFMDSATGAFVQATTHRKLVLTPSPTATAYCLFHVDKGKPQHWGLRVAATQRYVGQNLVQKMVVTSRKLQAWESFRVVQRPDDARGHGACSPEIYLILSAARFGKGLWVARAPSSSARTMQNRSASLDTEDDAASDDERPRRARGVFLSKHFEHAIPFVYSSDLSALVAARRQHATAASEASRPVLTRAQTAPHLMGSVLHVKGATFQVPKLSRASSGTDATRPPWRDTNAETPAFLETPDDDMIELLTTTIPGSSVETFLEMVAPRAARLKRTKEPSGSDEPQRRDDLLGDWHVHPRYGLVRTLSYRTDANALFQFPALDRAKSNSRARDNVKAVTVEQFYSCVVHRDPRDDKDESPPHQAELRVKIYTLSIPYSNCFSAEVLVEAEDVVAGEEEDGKPSPTSPVVLRLRWRAGVVFTRETMLKDQMERAALDALRRSCSSLVEVLQGKKQSKRESLLSQLSRGTSSSTERASTDPLASSGSVPGSFRPDARSKPREKLQLAALPRAFALDYVEGLISAISDSNALFVHFSNLPMQLPWRAGRVKEPRADAAVATTAYSFFTSAPEGFTQVLEENMGGKVTASLFFEALLSDASALFRRVRADTGNKEVDICAWRGIVSTDRSRARTKGFIRKQVLQMPVHGVPGVDVVQVEDFEYYSLIPRRDDDALEPTGAAHGSTPCRKKTRGSVSDSVGDGQDATGEQRAPSQACKAQRLEFGMKLFVPALPEGSHFSIEVLVLVEPATNEALDHVLRILFAVPARHHHVEARGHAVVNPHVVAGVLRGLKQIWKHVAQTMVALCDTTNDHVMIPPDHAKPLSRTEDERQLLHLARAHPKLPTHDELASRLIDSIAAVYSCVDL</sequence>
<evidence type="ECO:0000313" key="2">
    <source>
        <dbReference type="Proteomes" id="UP001163321"/>
    </source>
</evidence>
<reference evidence="1 2" key="1">
    <citation type="journal article" date="2022" name="bioRxiv">
        <title>The genome of the oomycete Peronosclerospora sorghi, a cosmopolitan pathogen of maize and sorghum, is inflated with dispersed pseudogenes.</title>
        <authorList>
            <person name="Fletcher K."/>
            <person name="Martin F."/>
            <person name="Isakeit T."/>
            <person name="Cavanaugh K."/>
            <person name="Magill C."/>
            <person name="Michelmore R."/>
        </authorList>
    </citation>
    <scope>NUCLEOTIDE SEQUENCE [LARGE SCALE GENOMIC DNA]</scope>
    <source>
        <strain evidence="1">P6</strain>
    </source>
</reference>
<comment type="caution">
    <text evidence="1">The sequence shown here is derived from an EMBL/GenBank/DDBJ whole genome shotgun (WGS) entry which is preliminary data.</text>
</comment>
<protein>
    <submittedName>
        <fullName evidence="1">Uncharacterized protein</fullName>
    </submittedName>
</protein>
<keyword evidence="2" id="KW-1185">Reference proteome</keyword>
<dbReference type="Proteomes" id="UP001163321">
    <property type="component" value="Chromosome 7"/>
</dbReference>
<gene>
    <name evidence="1" type="ORF">PsorP6_015258</name>
</gene>
<evidence type="ECO:0000313" key="1">
    <source>
        <dbReference type="EMBL" id="KAI9909057.1"/>
    </source>
</evidence>